<feature type="signal peptide" evidence="5">
    <location>
        <begin position="1"/>
        <end position="28"/>
    </location>
</feature>
<dbReference type="GO" id="GO:0030313">
    <property type="term" value="C:cell envelope"/>
    <property type="evidence" value="ECO:0007669"/>
    <property type="project" value="UniProtKB-SubCell"/>
</dbReference>
<evidence type="ECO:0000313" key="10">
    <source>
        <dbReference type="Proteomes" id="UP000218023"/>
    </source>
</evidence>
<evidence type="ECO:0000313" key="9">
    <source>
        <dbReference type="EMBL" id="PAU97243.1"/>
    </source>
</evidence>
<evidence type="ECO:0000256" key="1">
    <source>
        <dbReference type="ARBA" id="ARBA00004196"/>
    </source>
</evidence>
<dbReference type="Pfam" id="PF25967">
    <property type="entry name" value="RND-MFP_C"/>
    <property type="match status" value="1"/>
</dbReference>
<feature type="compositionally biased region" description="Low complexity" evidence="4">
    <location>
        <begin position="370"/>
        <end position="403"/>
    </location>
</feature>
<dbReference type="OrthoDB" id="9816569at2"/>
<evidence type="ECO:0000259" key="6">
    <source>
        <dbReference type="Pfam" id="PF25917"/>
    </source>
</evidence>
<dbReference type="InterPro" id="IPR058627">
    <property type="entry name" value="MdtA-like_C"/>
</dbReference>
<dbReference type="PANTHER" id="PTHR30158">
    <property type="entry name" value="ACRA/E-RELATED COMPONENT OF DRUG EFFLUX TRANSPORTER"/>
    <property type="match status" value="1"/>
</dbReference>
<dbReference type="GO" id="GO:0022857">
    <property type="term" value="F:transmembrane transporter activity"/>
    <property type="evidence" value="ECO:0007669"/>
    <property type="project" value="InterPro"/>
</dbReference>
<name>A0A2A2GK16_9RHOB</name>
<dbReference type="AlphaFoldDB" id="A0A2A2GK16"/>
<keyword evidence="5" id="KW-0732">Signal</keyword>
<dbReference type="Gene3D" id="2.40.420.20">
    <property type="match status" value="1"/>
</dbReference>
<feature type="domain" description="Multidrug resistance protein MdtA-like beta-barrel" evidence="7">
    <location>
        <begin position="206"/>
        <end position="288"/>
    </location>
</feature>
<dbReference type="Gene3D" id="2.40.50.100">
    <property type="match status" value="1"/>
</dbReference>
<dbReference type="InterPro" id="IPR006143">
    <property type="entry name" value="RND_pump_MFP"/>
</dbReference>
<reference evidence="9 10" key="1">
    <citation type="submission" date="2017-09" db="EMBL/GenBank/DDBJ databases">
        <title>Paracoccus alkalisoli sp. nov., isolated from saline alkaline soil.</title>
        <authorList>
            <person name="Dong X."/>
            <person name="Zhang G."/>
        </authorList>
    </citation>
    <scope>NUCLEOTIDE SEQUENCE [LARGE SCALE GENOMIC DNA]</scope>
    <source>
        <strain evidence="9 10">WN007</strain>
    </source>
</reference>
<dbReference type="InterPro" id="IPR058626">
    <property type="entry name" value="MdtA-like_b-barrel"/>
</dbReference>
<evidence type="ECO:0000259" key="8">
    <source>
        <dbReference type="Pfam" id="PF25967"/>
    </source>
</evidence>
<keyword evidence="10" id="KW-1185">Reference proteome</keyword>
<dbReference type="GO" id="GO:0046677">
    <property type="term" value="P:response to antibiotic"/>
    <property type="evidence" value="ECO:0007669"/>
    <property type="project" value="TreeGrafter"/>
</dbReference>
<dbReference type="InterPro" id="IPR058625">
    <property type="entry name" value="MdtA-like_BSH"/>
</dbReference>
<dbReference type="RefSeq" id="WP_095640046.1">
    <property type="nucleotide sequence ID" value="NZ_NSJZ01000006.1"/>
</dbReference>
<dbReference type="GO" id="GO:0005886">
    <property type="term" value="C:plasma membrane"/>
    <property type="evidence" value="ECO:0007669"/>
    <property type="project" value="TreeGrafter"/>
</dbReference>
<comment type="subcellular location">
    <subcellularLocation>
        <location evidence="1">Cell envelope</location>
    </subcellularLocation>
</comment>
<dbReference type="Pfam" id="PF25944">
    <property type="entry name" value="Beta-barrel_RND"/>
    <property type="match status" value="1"/>
</dbReference>
<comment type="caution">
    <text evidence="9">The sequence shown here is derived from an EMBL/GenBank/DDBJ whole genome shotgun (WGS) entry which is preliminary data.</text>
</comment>
<feature type="coiled-coil region" evidence="3">
    <location>
        <begin position="100"/>
        <end position="172"/>
    </location>
</feature>
<evidence type="ECO:0000256" key="3">
    <source>
        <dbReference type="SAM" id="Coils"/>
    </source>
</evidence>
<proteinExistence type="inferred from homology"/>
<dbReference type="PANTHER" id="PTHR30158:SF3">
    <property type="entry name" value="MULTIDRUG EFFLUX PUMP SUBUNIT ACRA-RELATED"/>
    <property type="match status" value="1"/>
</dbReference>
<accession>A0A2A2GK16</accession>
<evidence type="ECO:0000256" key="2">
    <source>
        <dbReference type="ARBA" id="ARBA00009477"/>
    </source>
</evidence>
<gene>
    <name evidence="9" type="ORF">CK240_09185</name>
</gene>
<sequence>MFQLPLSRSAIGLAGALLIGLAPCAASAQAPTPTVTVLTAQPIDYTLTARLPGRIKASTISEVRPQVSGIIRDRQFDEGTEVEAGQPLYQIEDESYAAAAAAARAGVAQAQANFELAEREAKRAEDLFSNRTTSAAARDAATAARDAAAAALQLAEAQLQSAEIDRERTTIRAPISGVIGFSQATPGSLVAAQQVSPLTVIRTLDPVYVDVTQSANDLLRWRQSQHGGGVLATGQVTLILPTGDEYPVKGELRAAEPQVEPTTGMITLRVAFPNPEKLLLPGLYVEVILPQMEEKGVYLVPQSAVMRDQSGAANVWVVENGTVAVRSLTVLTSDENNWVVSEGLNPGDQIITTGFQKVAPGAPVEIAPDPAETAAQSAPGAASAPEAQAAPGAEAPAAPAQGD</sequence>
<dbReference type="SUPFAM" id="SSF111369">
    <property type="entry name" value="HlyD-like secretion proteins"/>
    <property type="match status" value="1"/>
</dbReference>
<protein>
    <submittedName>
        <fullName evidence="9">Efflux transporter periplasmic adaptor subunit</fullName>
    </submittedName>
</protein>
<dbReference type="Gene3D" id="2.40.30.170">
    <property type="match status" value="1"/>
</dbReference>
<dbReference type="NCBIfam" id="TIGR01730">
    <property type="entry name" value="RND_mfp"/>
    <property type="match status" value="1"/>
</dbReference>
<dbReference type="Proteomes" id="UP000218023">
    <property type="component" value="Unassembled WGS sequence"/>
</dbReference>
<dbReference type="Gene3D" id="1.10.287.470">
    <property type="entry name" value="Helix hairpin bin"/>
    <property type="match status" value="1"/>
</dbReference>
<evidence type="ECO:0000256" key="5">
    <source>
        <dbReference type="SAM" id="SignalP"/>
    </source>
</evidence>
<evidence type="ECO:0000256" key="4">
    <source>
        <dbReference type="SAM" id="MobiDB-lite"/>
    </source>
</evidence>
<organism evidence="9 10">
    <name type="scientific">Paracoccus salipaludis</name>
    <dbReference type="NCBI Taxonomy" id="2032623"/>
    <lineage>
        <taxon>Bacteria</taxon>
        <taxon>Pseudomonadati</taxon>
        <taxon>Pseudomonadota</taxon>
        <taxon>Alphaproteobacteria</taxon>
        <taxon>Rhodobacterales</taxon>
        <taxon>Paracoccaceae</taxon>
        <taxon>Paracoccus</taxon>
    </lineage>
</organism>
<evidence type="ECO:0000259" key="7">
    <source>
        <dbReference type="Pfam" id="PF25944"/>
    </source>
</evidence>
<feature type="region of interest" description="Disordered" evidence="4">
    <location>
        <begin position="361"/>
        <end position="403"/>
    </location>
</feature>
<feature type="domain" description="Multidrug resistance protein MdtA-like barrel-sandwich hybrid" evidence="6">
    <location>
        <begin position="61"/>
        <end position="201"/>
    </location>
</feature>
<keyword evidence="3" id="KW-0175">Coiled coil</keyword>
<comment type="similarity">
    <text evidence="2">Belongs to the membrane fusion protein (MFP) (TC 8.A.1) family.</text>
</comment>
<dbReference type="Pfam" id="PF25917">
    <property type="entry name" value="BSH_RND"/>
    <property type="match status" value="1"/>
</dbReference>
<dbReference type="EMBL" id="NSJZ01000006">
    <property type="protein sequence ID" value="PAU97243.1"/>
    <property type="molecule type" value="Genomic_DNA"/>
</dbReference>
<feature type="chain" id="PRO_5012584404" evidence="5">
    <location>
        <begin position="29"/>
        <end position="403"/>
    </location>
</feature>
<feature type="domain" description="Multidrug resistance protein MdtA-like C-terminal permuted SH3" evidence="8">
    <location>
        <begin position="299"/>
        <end position="357"/>
    </location>
</feature>